<sequence length="170" mass="17338">MRNSLVFLAPLALAACADDPGESGDAAASVAQSSPASQVSDLQGNRWFYKPAPQTALFGPANSEGIVSLSCNLSLDEDDATVAFQWLSAAQEGAEETVTVASGDRSVEFAVTGTASALGPDAIWNGEIAADDPAIAFLAAASEPLTFTLGNESLTTPADEAIDRVVTACN</sequence>
<comment type="caution">
    <text evidence="1">The sequence shown here is derived from an EMBL/GenBank/DDBJ whole genome shotgun (WGS) entry which is preliminary data.</text>
</comment>
<dbReference type="PROSITE" id="PS51257">
    <property type="entry name" value="PROKAR_LIPOPROTEIN"/>
    <property type="match status" value="1"/>
</dbReference>
<name>A0ABT9H9B0_9SPHN</name>
<accession>A0ABT9H9B0</accession>
<evidence type="ECO:0000313" key="2">
    <source>
        <dbReference type="Proteomes" id="UP001235664"/>
    </source>
</evidence>
<gene>
    <name evidence="1" type="ORF">Q9K01_09760</name>
</gene>
<evidence type="ECO:0000313" key="1">
    <source>
        <dbReference type="EMBL" id="MDP4539909.1"/>
    </source>
</evidence>
<dbReference type="EMBL" id="JAVAIL010000003">
    <property type="protein sequence ID" value="MDP4539909.1"/>
    <property type="molecule type" value="Genomic_DNA"/>
</dbReference>
<organism evidence="1 2">
    <name type="scientific">Qipengyuania benthica</name>
    <dbReference type="NCBI Taxonomy" id="3067651"/>
    <lineage>
        <taxon>Bacteria</taxon>
        <taxon>Pseudomonadati</taxon>
        <taxon>Pseudomonadota</taxon>
        <taxon>Alphaproteobacteria</taxon>
        <taxon>Sphingomonadales</taxon>
        <taxon>Erythrobacteraceae</taxon>
        <taxon>Qipengyuania</taxon>
    </lineage>
</organism>
<dbReference type="RefSeq" id="WP_305930059.1">
    <property type="nucleotide sequence ID" value="NZ_JAVAIL010000003.1"/>
</dbReference>
<evidence type="ECO:0008006" key="3">
    <source>
        <dbReference type="Google" id="ProtNLM"/>
    </source>
</evidence>
<reference evidence="1 2" key="1">
    <citation type="submission" date="2023-08" db="EMBL/GenBank/DDBJ databases">
        <title>genomic of DY56.</title>
        <authorList>
            <person name="Wang Y."/>
        </authorList>
    </citation>
    <scope>NUCLEOTIDE SEQUENCE [LARGE SCALE GENOMIC DNA]</scope>
    <source>
        <strain evidence="1 2">DY56-A-20</strain>
    </source>
</reference>
<keyword evidence="2" id="KW-1185">Reference proteome</keyword>
<dbReference type="Proteomes" id="UP001235664">
    <property type="component" value="Unassembled WGS sequence"/>
</dbReference>
<proteinExistence type="predicted"/>
<protein>
    <recommendedName>
        <fullName evidence="3">Ig-like domain-containing protein</fullName>
    </recommendedName>
</protein>